<proteinExistence type="inferred from homology"/>
<evidence type="ECO:0000259" key="19">
    <source>
        <dbReference type="Pfam" id="PF07687"/>
    </source>
</evidence>
<dbReference type="OrthoDB" id="9773892at2"/>
<evidence type="ECO:0000256" key="12">
    <source>
        <dbReference type="ARBA" id="ARBA00044252"/>
    </source>
</evidence>
<evidence type="ECO:0000256" key="15">
    <source>
        <dbReference type="ARBA" id="ARBA00075285"/>
    </source>
</evidence>
<evidence type="ECO:0000256" key="4">
    <source>
        <dbReference type="ARBA" id="ARBA00022723"/>
    </source>
</evidence>
<evidence type="ECO:0000256" key="5">
    <source>
        <dbReference type="ARBA" id="ARBA00022801"/>
    </source>
</evidence>
<keyword evidence="4" id="KW-0479">Metal-binding</keyword>
<protein>
    <recommendedName>
        <fullName evidence="14">Cytosol non-specific dipeptidase</fullName>
        <ecNumber evidence="11">3.4.13.18</ecNumber>
    </recommendedName>
    <alternativeName>
        <fullName evidence="17">Aminoacyl-histidine dipeptidase</fullName>
    </alternativeName>
    <alternativeName>
        <fullName evidence="16">Beta-alanyl-histidine dipeptidase</fullName>
    </alternativeName>
    <alternativeName>
        <fullName evidence="15">Carnosinase</fullName>
    </alternativeName>
    <alternativeName>
        <fullName evidence="12">Peptidase D</fullName>
    </alternativeName>
    <alternativeName>
        <fullName evidence="18">Xaa-His dipeptidase</fullName>
    </alternativeName>
</protein>
<dbReference type="InterPro" id="IPR011650">
    <property type="entry name" value="Peptidase_M20_dimer"/>
</dbReference>
<organism evidence="20 21">
    <name type="scientific">Oceanisphaera avium</name>
    <dbReference type="NCBI Taxonomy" id="1903694"/>
    <lineage>
        <taxon>Bacteria</taxon>
        <taxon>Pseudomonadati</taxon>
        <taxon>Pseudomonadota</taxon>
        <taxon>Gammaproteobacteria</taxon>
        <taxon>Aeromonadales</taxon>
        <taxon>Aeromonadaceae</taxon>
        <taxon>Oceanisphaera</taxon>
    </lineage>
</organism>
<evidence type="ECO:0000256" key="16">
    <source>
        <dbReference type="ARBA" id="ARBA00076004"/>
    </source>
</evidence>
<dbReference type="Pfam" id="PF07687">
    <property type="entry name" value="M20_dimer"/>
    <property type="match status" value="1"/>
</dbReference>
<dbReference type="EMBL" id="CP021376">
    <property type="protein sequence ID" value="ART79840.1"/>
    <property type="molecule type" value="Genomic_DNA"/>
</dbReference>
<sequence length="491" mass="53295">MSCAINSLSPQPLWQFFNTICSIPHPSGHEAALRQWITDWARGRSFTVFQDATGNLIIRKAASLGREQCQGVILQAHLDMVPQANADTPHDFTRDAIQPYIDGDWVRARGTTLGADNGIGLAACLAVLADEQLTHGPLEVLLTVDEESGMTGAFGLEPGVLEGDILLNTDSEQDGDVYMGCAGGVDANITFPYVAEAVPCEHQALNLTISGLRGGHSGINIHQGRASANRLLAELLVAIESFPEVRLSEVSGGTLRNAIAREASALLTLAPSALPSLRQLIEHKQQQITAHYQGVDDHICLQLQEAQLPKRVMSQELQHRLSHALLACPHGVVAMSQEMTDVVESSTNLGVIETHAEHIYIQCLIRSLSQAGREAVASRTAAVFTSVGAACEFSGAYPSWQPDPHSAIMQLLLESHQRLFGSLPQVKVIHAGLECGLFKAHYPHWDMVSFGPTIQGAHSPDERVNIAAVARFWQLLTEVLRHIPKKRAQHL</sequence>
<comment type="cofactor">
    <cofactor evidence="2">
        <name>Zn(2+)</name>
        <dbReference type="ChEBI" id="CHEBI:29105"/>
    </cofactor>
</comment>
<evidence type="ECO:0000256" key="3">
    <source>
        <dbReference type="ARBA" id="ARBA00022670"/>
    </source>
</evidence>
<dbReference type="PIRSF" id="PIRSF016599">
    <property type="entry name" value="Xaa-His_dipept"/>
    <property type="match status" value="1"/>
</dbReference>
<dbReference type="RefSeq" id="WP_086963715.1">
    <property type="nucleotide sequence ID" value="NZ_CP021376.1"/>
</dbReference>
<comment type="catalytic activity">
    <reaction evidence="10">
        <text>Hydrolysis of dipeptides, preferentially hydrophobic dipeptides including prolyl amino acids.</text>
        <dbReference type="EC" id="3.4.13.18"/>
    </reaction>
</comment>
<dbReference type="FunFam" id="3.40.630.10:FF:000015">
    <property type="entry name" value="Aminoacyl-histidine dipeptidase PepD"/>
    <property type="match status" value="1"/>
</dbReference>
<evidence type="ECO:0000256" key="9">
    <source>
        <dbReference type="ARBA" id="ARBA00023285"/>
    </source>
</evidence>
<evidence type="ECO:0000256" key="18">
    <source>
        <dbReference type="ARBA" id="ARBA00078074"/>
    </source>
</evidence>
<name>A0A1Y0CWX2_9GAMM</name>
<keyword evidence="5" id="KW-0378">Hydrolase</keyword>
<dbReference type="PANTHER" id="PTHR43501:SF1">
    <property type="entry name" value="CYTOSOL NON-SPECIFIC DIPEPTIDASE"/>
    <property type="match status" value="1"/>
</dbReference>
<evidence type="ECO:0000256" key="1">
    <source>
        <dbReference type="ARBA" id="ARBA00001941"/>
    </source>
</evidence>
<evidence type="ECO:0000256" key="10">
    <source>
        <dbReference type="ARBA" id="ARBA00036421"/>
    </source>
</evidence>
<feature type="domain" description="Peptidase M20 dimerisation" evidence="19">
    <location>
        <begin position="210"/>
        <end position="293"/>
    </location>
</feature>
<gene>
    <name evidence="20" type="ORF">CBP12_06485</name>
</gene>
<dbReference type="EC" id="3.4.13.18" evidence="11"/>
<dbReference type="GO" id="GO:0070573">
    <property type="term" value="F:metallodipeptidase activity"/>
    <property type="evidence" value="ECO:0007669"/>
    <property type="project" value="TreeGrafter"/>
</dbReference>
<keyword evidence="3" id="KW-0645">Protease</keyword>
<accession>A0A1Y0CWX2</accession>
<evidence type="ECO:0000256" key="11">
    <source>
        <dbReference type="ARBA" id="ARBA00038976"/>
    </source>
</evidence>
<dbReference type="GO" id="GO:0046872">
    <property type="term" value="F:metal ion binding"/>
    <property type="evidence" value="ECO:0007669"/>
    <property type="project" value="UniProtKB-KW"/>
</dbReference>
<dbReference type="InterPro" id="IPR002933">
    <property type="entry name" value="Peptidase_M20"/>
</dbReference>
<evidence type="ECO:0000256" key="17">
    <source>
        <dbReference type="ARBA" id="ARBA00077688"/>
    </source>
</evidence>
<comment type="cofactor">
    <cofactor evidence="1">
        <name>Co(2+)</name>
        <dbReference type="ChEBI" id="CHEBI:48828"/>
    </cofactor>
</comment>
<dbReference type="InterPro" id="IPR001160">
    <property type="entry name" value="Peptidase_M20C"/>
</dbReference>
<dbReference type="GO" id="GO:0006508">
    <property type="term" value="P:proteolysis"/>
    <property type="evidence" value="ECO:0007669"/>
    <property type="project" value="UniProtKB-KW"/>
</dbReference>
<evidence type="ECO:0000313" key="20">
    <source>
        <dbReference type="EMBL" id="ART79840.1"/>
    </source>
</evidence>
<evidence type="ECO:0000313" key="21">
    <source>
        <dbReference type="Proteomes" id="UP000243793"/>
    </source>
</evidence>
<evidence type="ECO:0000256" key="8">
    <source>
        <dbReference type="ARBA" id="ARBA00023049"/>
    </source>
</evidence>
<keyword evidence="7" id="KW-0224">Dipeptidase</keyword>
<dbReference type="PRINTS" id="PR00934">
    <property type="entry name" value="XHISDIPTASE"/>
</dbReference>
<evidence type="ECO:0000256" key="13">
    <source>
        <dbReference type="ARBA" id="ARBA00061423"/>
    </source>
</evidence>
<comment type="similarity">
    <text evidence="13">Belongs to the peptidase M20C family.</text>
</comment>
<dbReference type="PANTHER" id="PTHR43501">
    <property type="entry name" value="CYTOSOL NON-SPECIFIC DIPEPTIDASE"/>
    <property type="match status" value="1"/>
</dbReference>
<dbReference type="SUPFAM" id="SSF53187">
    <property type="entry name" value="Zn-dependent exopeptidases"/>
    <property type="match status" value="1"/>
</dbReference>
<dbReference type="CDD" id="cd03890">
    <property type="entry name" value="M20_pepD"/>
    <property type="match status" value="1"/>
</dbReference>
<dbReference type="AlphaFoldDB" id="A0A1Y0CWX2"/>
<dbReference type="KEGG" id="ocm:CBP12_06485"/>
<dbReference type="GO" id="GO:0005829">
    <property type="term" value="C:cytosol"/>
    <property type="evidence" value="ECO:0007669"/>
    <property type="project" value="TreeGrafter"/>
</dbReference>
<reference evidence="21" key="1">
    <citation type="submission" date="2017-05" db="EMBL/GenBank/DDBJ databases">
        <authorList>
            <person name="Sung H."/>
        </authorList>
    </citation>
    <scope>NUCLEOTIDE SEQUENCE [LARGE SCALE GENOMIC DNA]</scope>
    <source>
        <strain evidence="21">AMac2203</strain>
    </source>
</reference>
<dbReference type="Gene3D" id="3.40.630.10">
    <property type="entry name" value="Zn peptidases"/>
    <property type="match status" value="2"/>
</dbReference>
<keyword evidence="8" id="KW-0482">Metalloprotease</keyword>
<evidence type="ECO:0000256" key="14">
    <source>
        <dbReference type="ARBA" id="ARBA00071271"/>
    </source>
</evidence>
<keyword evidence="6" id="KW-0862">Zinc</keyword>
<dbReference type="FunFam" id="3.40.630.10:FF:000018">
    <property type="entry name" value="Aminoacyl-histidine dipeptidase PepD"/>
    <property type="match status" value="1"/>
</dbReference>
<evidence type="ECO:0000256" key="6">
    <source>
        <dbReference type="ARBA" id="ARBA00022833"/>
    </source>
</evidence>
<dbReference type="NCBIfam" id="TIGR01893">
    <property type="entry name" value="aa-his-dipept"/>
    <property type="match status" value="1"/>
</dbReference>
<dbReference type="Proteomes" id="UP000243793">
    <property type="component" value="Chromosome"/>
</dbReference>
<keyword evidence="9" id="KW-0170">Cobalt</keyword>
<keyword evidence="21" id="KW-1185">Reference proteome</keyword>
<evidence type="ECO:0000256" key="7">
    <source>
        <dbReference type="ARBA" id="ARBA00022997"/>
    </source>
</evidence>
<dbReference type="Pfam" id="PF01546">
    <property type="entry name" value="Peptidase_M20"/>
    <property type="match status" value="1"/>
</dbReference>
<evidence type="ECO:0000256" key="2">
    <source>
        <dbReference type="ARBA" id="ARBA00001947"/>
    </source>
</evidence>